<protein>
    <recommendedName>
        <fullName evidence="3">Helix-turn-helix domain-containing protein</fullName>
    </recommendedName>
</protein>
<proteinExistence type="predicted"/>
<dbReference type="RefSeq" id="WP_093425494.1">
    <property type="nucleotide sequence ID" value="NZ_FOXA01000038.1"/>
</dbReference>
<name>A0A1I5W1H2_9RHOB</name>
<dbReference type="Proteomes" id="UP000199356">
    <property type="component" value="Unassembled WGS sequence"/>
</dbReference>
<evidence type="ECO:0000313" key="2">
    <source>
        <dbReference type="Proteomes" id="UP000199356"/>
    </source>
</evidence>
<evidence type="ECO:0008006" key="3">
    <source>
        <dbReference type="Google" id="ProtNLM"/>
    </source>
</evidence>
<dbReference type="STRING" id="441119.SAMN04488047_13813"/>
<dbReference type="OrthoDB" id="7744935at2"/>
<keyword evidence="2" id="KW-1185">Reference proteome</keyword>
<evidence type="ECO:0000313" key="1">
    <source>
        <dbReference type="EMBL" id="SFQ13096.1"/>
    </source>
</evidence>
<dbReference type="AlphaFoldDB" id="A0A1I5W1H2"/>
<gene>
    <name evidence="1" type="ORF">SAMN04488047_13813</name>
</gene>
<dbReference type="EMBL" id="FOXA01000038">
    <property type="protein sequence ID" value="SFQ13096.1"/>
    <property type="molecule type" value="Genomic_DNA"/>
</dbReference>
<accession>A0A1I5W1H2</accession>
<sequence>MHREQHEGVQARDDDLVTVSELARHWNVCRPTAEKILASGGVPAADHGPRRYRWADIWRLEGTFYVPPRMVPEMKRRLLVAEDLVRPDVRGRSARSIRRKARQGKLPVVRILTGDWRFRHHEIIRHFPDLEDEE</sequence>
<reference evidence="1 2" key="1">
    <citation type="submission" date="2016-10" db="EMBL/GenBank/DDBJ databases">
        <authorList>
            <person name="de Groot N.N."/>
        </authorList>
    </citation>
    <scope>NUCLEOTIDE SEQUENCE [LARGE SCALE GENOMIC DNA]</scope>
    <source>
        <strain evidence="1 2">DSM 19547</strain>
    </source>
</reference>
<organism evidence="1 2">
    <name type="scientific">Tranquillimonas alkanivorans</name>
    <dbReference type="NCBI Taxonomy" id="441119"/>
    <lineage>
        <taxon>Bacteria</taxon>
        <taxon>Pseudomonadati</taxon>
        <taxon>Pseudomonadota</taxon>
        <taxon>Alphaproteobacteria</taxon>
        <taxon>Rhodobacterales</taxon>
        <taxon>Roseobacteraceae</taxon>
        <taxon>Tranquillimonas</taxon>
    </lineage>
</organism>